<dbReference type="Gene3D" id="3.30.70.1440">
    <property type="entry name" value="Multidrug efflux transporter AcrB pore domain"/>
    <property type="match status" value="1"/>
</dbReference>
<dbReference type="Gene3D" id="1.20.1640.10">
    <property type="entry name" value="Multidrug efflux transporter AcrB transmembrane domain"/>
    <property type="match status" value="2"/>
</dbReference>
<dbReference type="OrthoDB" id="9757876at2"/>
<dbReference type="InterPro" id="IPR027463">
    <property type="entry name" value="AcrB_DN_DC_subdom"/>
</dbReference>
<feature type="transmembrane region" description="Helical" evidence="1">
    <location>
        <begin position="853"/>
        <end position="871"/>
    </location>
</feature>
<feature type="transmembrane region" description="Helical" evidence="1">
    <location>
        <begin position="460"/>
        <end position="483"/>
    </location>
</feature>
<evidence type="ECO:0000256" key="1">
    <source>
        <dbReference type="SAM" id="Phobius"/>
    </source>
</evidence>
<feature type="transmembrane region" description="Helical" evidence="1">
    <location>
        <begin position="331"/>
        <end position="350"/>
    </location>
</feature>
<evidence type="ECO:0000313" key="2">
    <source>
        <dbReference type="EMBL" id="SHM72664.1"/>
    </source>
</evidence>
<feature type="transmembrane region" description="Helical" evidence="1">
    <location>
        <begin position="428"/>
        <end position="448"/>
    </location>
</feature>
<gene>
    <name evidence="2" type="ORF">SAMN05660826_01789</name>
</gene>
<dbReference type="PANTHER" id="PTHR32063:SF0">
    <property type="entry name" value="SWARMING MOTILITY PROTEIN SWRC"/>
    <property type="match status" value="1"/>
</dbReference>
<keyword evidence="1" id="KW-0812">Transmembrane</keyword>
<feature type="transmembrane region" description="Helical" evidence="1">
    <location>
        <begin position="984"/>
        <end position="1012"/>
    </location>
</feature>
<organism evidence="2 3">
    <name type="scientific">Caldanaerovirga acetigignens</name>
    <dbReference type="NCBI Taxonomy" id="447595"/>
    <lineage>
        <taxon>Bacteria</taxon>
        <taxon>Bacillati</taxon>
        <taxon>Bacillota</taxon>
        <taxon>Clostridia</taxon>
        <taxon>Thermosediminibacterales</taxon>
        <taxon>Thermosediminibacteraceae</taxon>
        <taxon>Caldanaerovirga</taxon>
    </lineage>
</organism>
<keyword evidence="3" id="KW-1185">Reference proteome</keyword>
<dbReference type="PRINTS" id="PR00702">
    <property type="entry name" value="ACRIFLAVINRP"/>
</dbReference>
<dbReference type="EMBL" id="FRCR01000010">
    <property type="protein sequence ID" value="SHM72664.1"/>
    <property type="molecule type" value="Genomic_DNA"/>
</dbReference>
<feature type="transmembrane region" description="Helical" evidence="1">
    <location>
        <begin position="383"/>
        <end position="408"/>
    </location>
</feature>
<keyword evidence="1" id="KW-0472">Membrane</keyword>
<dbReference type="AlphaFoldDB" id="A0A1M7L3L0"/>
<feature type="transmembrane region" description="Helical" evidence="1">
    <location>
        <begin position="953"/>
        <end position="972"/>
    </location>
</feature>
<keyword evidence="1" id="KW-1133">Transmembrane helix</keyword>
<dbReference type="Gene3D" id="3.30.70.1320">
    <property type="entry name" value="Multidrug efflux transporter AcrB pore domain like"/>
    <property type="match status" value="1"/>
</dbReference>
<dbReference type="InterPro" id="IPR001036">
    <property type="entry name" value="Acrflvin-R"/>
</dbReference>
<feature type="transmembrane region" description="Helical" evidence="1">
    <location>
        <begin position="357"/>
        <end position="377"/>
    </location>
</feature>
<dbReference type="GO" id="GO:0005886">
    <property type="term" value="C:plasma membrane"/>
    <property type="evidence" value="ECO:0007669"/>
    <property type="project" value="TreeGrafter"/>
</dbReference>
<dbReference type="Gene3D" id="3.30.2090.10">
    <property type="entry name" value="Multidrug efflux transporter AcrB TolC docking domain, DN and DC subdomains"/>
    <property type="match status" value="2"/>
</dbReference>
<protein>
    <submittedName>
        <fullName evidence="2">Hydrophobic/amphiphilic exporter-1, HAE1 family</fullName>
    </submittedName>
</protein>
<accession>A0A1M7L3L0</accession>
<dbReference type="SUPFAM" id="SSF82866">
    <property type="entry name" value="Multidrug efflux transporter AcrB transmembrane domain"/>
    <property type="match status" value="2"/>
</dbReference>
<dbReference type="Gene3D" id="3.30.70.1430">
    <property type="entry name" value="Multidrug efflux transporter AcrB pore domain"/>
    <property type="match status" value="2"/>
</dbReference>
<dbReference type="PANTHER" id="PTHR32063">
    <property type="match status" value="1"/>
</dbReference>
<dbReference type="RefSeq" id="WP_073257648.1">
    <property type="nucleotide sequence ID" value="NZ_FRCR01000010.1"/>
</dbReference>
<proteinExistence type="predicted"/>
<evidence type="ECO:0000313" key="3">
    <source>
        <dbReference type="Proteomes" id="UP000184375"/>
    </source>
</evidence>
<feature type="transmembrane region" description="Helical" evidence="1">
    <location>
        <begin position="12"/>
        <end position="33"/>
    </location>
</feature>
<dbReference type="SUPFAM" id="SSF82693">
    <property type="entry name" value="Multidrug efflux transporter AcrB pore domain, PN1, PN2, PC1 and PC2 subdomains"/>
    <property type="match status" value="3"/>
</dbReference>
<sequence length="1029" mass="111833">MSLAKLSIKHPVTMVMIVVMVLVLGAVSLARLGTDLLPNISFPTIMIITRYQGAGPQEVENLVTKPLEQVISTVSNVKSIKSTSVEGASNITVEFNWGTDMDFAVLEVREKIDLIKDMLPSEVKSPQIYKYDASQMPLMEIAVAGGRDLEDLKKIADDKIKNRLLQLEGVGMVQVFGGTTKEIHVVVDPEKVVKYGTTMNSIAQALQLENLNLPGGSISYGKREYLVRINSEFADVSAIKNLPVTTASGSTIPLSSLAEVEYANETDVLSKLNGKPSVVLVLYKQSGYNTVQVADKVAKELENLKKELPSGSQYSIVFNQANFITKSIGNVVSNAITGGILAVAILYLFLRDIRTTLVIGISMPISIITTFILMYFGNLTLNLLSLGGLALGVGMLVDNSIVVLDNIFRHREEGEDNIGAAISGANEVTRAVIASTLTTIVVFLPVVYVQGIAAQLFKELALTVTFSLLASLAVSLTLTPLLCSRLMVGRVSLGKAGFVAKAGEKFDRAFSRLLELYKNALRWALGHRKAVVGIAAVFFILSLALSPLVGTEFLPKFDMGMVMITAQMPDGTRREVLEGTVDELVSRVKDIPEIESILTIAGFSQSGEEKDNEATVMIRLKPLSERKRNSEEITEEIRSKTMNIPGVKLSVVSLAGMMFMGEASEAVSIKIKGDDLEKLKEISKQVEDIVKSVQGTREIKSSLAEQRPEISIRVNRDVASLYGLNSAYVANYVKSAVQGAVATRLRTGGEEIDVKVMAKEDLVDDIEKLKSLAIPTPSGMMLPLSSIASVEKEEGPVSINREDQSRTIKVTANVVGRFSGDVNREIQQKFKNLRLPEGYFIEMGGEQQQMAESFGGLALAFALAILLVYMVMASQFESLLQPFIIMFTLPLAIIGVVFSLLLTGRSFNIASFIGLITLAGIVVNNGIVLIDFVNQMRERGLSREEAILRAGPIRLRPILMTTLTTILGLFPLSLGLGEGGEMRAALATVIMGGLAVSTVLTLIVVPVLYTVFEDFGKIFSRFRPARRKI</sequence>
<dbReference type="GO" id="GO:0042910">
    <property type="term" value="F:xenobiotic transmembrane transporter activity"/>
    <property type="evidence" value="ECO:0007669"/>
    <property type="project" value="TreeGrafter"/>
</dbReference>
<feature type="transmembrane region" description="Helical" evidence="1">
    <location>
        <begin position="909"/>
        <end position="933"/>
    </location>
</feature>
<dbReference type="Pfam" id="PF00873">
    <property type="entry name" value="ACR_tran"/>
    <property type="match status" value="1"/>
</dbReference>
<name>A0A1M7L3L0_9FIRM</name>
<dbReference type="SUPFAM" id="SSF82714">
    <property type="entry name" value="Multidrug efflux transporter AcrB TolC docking domain, DN and DC subdomains"/>
    <property type="match status" value="2"/>
</dbReference>
<dbReference type="STRING" id="447595.SAMN05660826_01789"/>
<feature type="transmembrane region" description="Helical" evidence="1">
    <location>
        <begin position="530"/>
        <end position="549"/>
    </location>
</feature>
<dbReference type="Proteomes" id="UP000184375">
    <property type="component" value="Unassembled WGS sequence"/>
</dbReference>
<feature type="transmembrane region" description="Helical" evidence="1">
    <location>
        <begin position="883"/>
        <end position="903"/>
    </location>
</feature>
<reference evidence="3" key="1">
    <citation type="submission" date="2016-11" db="EMBL/GenBank/DDBJ databases">
        <authorList>
            <person name="Varghese N."/>
            <person name="Submissions S."/>
        </authorList>
    </citation>
    <scope>NUCLEOTIDE SEQUENCE [LARGE SCALE GENOMIC DNA]</scope>
    <source>
        <strain evidence="3">DSM 18802</strain>
    </source>
</reference>